<name>A0ABP1ZHA0_9GAMM</name>
<evidence type="ECO:0000313" key="2">
    <source>
        <dbReference type="Proteomes" id="UP000047420"/>
    </source>
</evidence>
<evidence type="ECO:0008006" key="3">
    <source>
        <dbReference type="Google" id="ProtNLM"/>
    </source>
</evidence>
<gene>
    <name evidence="1" type="ORF">ERS008478_03945</name>
</gene>
<dbReference type="EMBL" id="CVMG01000043">
    <property type="protein sequence ID" value="CRG52276.1"/>
    <property type="molecule type" value="Genomic_DNA"/>
</dbReference>
<reference evidence="1 2" key="1">
    <citation type="submission" date="2015-03" db="EMBL/GenBank/DDBJ databases">
        <authorList>
            <consortium name="Pathogen Informatics"/>
            <person name="Murphy D."/>
        </authorList>
    </citation>
    <scope>NUCLEOTIDE SEQUENCE [LARGE SCALE GENOMIC DNA]</scope>
    <source>
        <strain evidence="1 2">WP-931201</strain>
    </source>
</reference>
<proteinExistence type="predicted"/>
<protein>
    <recommendedName>
        <fullName evidence="3">VRR-NUC domain-containing protein</fullName>
    </recommendedName>
</protein>
<sequence>MAELIPTLNSCSEKMTPGERRFAKRIEASLGNDCLCWYDIPVGRQRRYPDFNILNPERGLPFLEVKDWRIEHLRKINKTSVQYFHNNELIILTNLIEQVRQCSYAVKVDIFNYVEMFYNAKRRHSACEDQAPAVYESAWFMRHRTV</sequence>
<keyword evidence="2" id="KW-1185">Reference proteome</keyword>
<comment type="caution">
    <text evidence="1">The sequence shown here is derived from an EMBL/GenBank/DDBJ whole genome shotgun (WGS) entry which is preliminary data.</text>
</comment>
<accession>A0ABP1ZHA0</accession>
<evidence type="ECO:0000313" key="1">
    <source>
        <dbReference type="EMBL" id="CRG52276.1"/>
    </source>
</evidence>
<organism evidence="1 2">
    <name type="scientific">Yersinia wautersii</name>
    <dbReference type="NCBI Taxonomy" id="1341643"/>
    <lineage>
        <taxon>Bacteria</taxon>
        <taxon>Pseudomonadati</taxon>
        <taxon>Pseudomonadota</taxon>
        <taxon>Gammaproteobacteria</taxon>
        <taxon>Enterobacterales</taxon>
        <taxon>Yersiniaceae</taxon>
        <taxon>Yersinia</taxon>
    </lineage>
</organism>
<dbReference type="Proteomes" id="UP000047420">
    <property type="component" value="Unassembled WGS sequence"/>
</dbReference>